<sequence>MLEHMDSRMTTDNATLRSWMTGGDAIAQVENSGNYTLAWTIIILEGLIRQVATERRGLVDRFASIQEQLEALVSWGEREVTGLNDPADGDGDAMSESASMLDGDYQDTNVPDHGHAHLAMA</sequence>
<feature type="region of interest" description="Disordered" evidence="1">
    <location>
        <begin position="80"/>
        <end position="121"/>
    </location>
</feature>
<dbReference type="EMBL" id="JAQHRD010000006">
    <property type="protein sequence ID" value="KAJ6439706.1"/>
    <property type="molecule type" value="Genomic_DNA"/>
</dbReference>
<evidence type="ECO:0000256" key="1">
    <source>
        <dbReference type="SAM" id="MobiDB-lite"/>
    </source>
</evidence>
<name>A0AB34FMV8_9HYPO</name>
<reference evidence="2" key="1">
    <citation type="submission" date="2023-01" db="EMBL/GenBank/DDBJ databases">
        <title>The growth and conidiation of Purpureocillium lavendulum are regulated by nitrogen source and histone H3K14 acetylation.</title>
        <authorList>
            <person name="Tang P."/>
            <person name="Han J."/>
            <person name="Zhang C."/>
            <person name="Tang P."/>
            <person name="Qi F."/>
            <person name="Zhang K."/>
            <person name="Liang L."/>
        </authorList>
    </citation>
    <scope>NUCLEOTIDE SEQUENCE</scope>
    <source>
        <strain evidence="2">YMF1.00683</strain>
    </source>
</reference>
<evidence type="ECO:0000313" key="3">
    <source>
        <dbReference type="Proteomes" id="UP001163105"/>
    </source>
</evidence>
<dbReference type="AlphaFoldDB" id="A0AB34FMV8"/>
<dbReference type="Proteomes" id="UP001163105">
    <property type="component" value="Unassembled WGS sequence"/>
</dbReference>
<keyword evidence="3" id="KW-1185">Reference proteome</keyword>
<protein>
    <submittedName>
        <fullName evidence="2">Uncharacterized protein</fullName>
    </submittedName>
</protein>
<gene>
    <name evidence="2" type="ORF">O9K51_07597</name>
</gene>
<comment type="caution">
    <text evidence="2">The sequence shown here is derived from an EMBL/GenBank/DDBJ whole genome shotgun (WGS) entry which is preliminary data.</text>
</comment>
<accession>A0AB34FMV8</accession>
<proteinExistence type="predicted"/>
<organism evidence="2 3">
    <name type="scientific">Purpureocillium lavendulum</name>
    <dbReference type="NCBI Taxonomy" id="1247861"/>
    <lineage>
        <taxon>Eukaryota</taxon>
        <taxon>Fungi</taxon>
        <taxon>Dikarya</taxon>
        <taxon>Ascomycota</taxon>
        <taxon>Pezizomycotina</taxon>
        <taxon>Sordariomycetes</taxon>
        <taxon>Hypocreomycetidae</taxon>
        <taxon>Hypocreales</taxon>
        <taxon>Ophiocordycipitaceae</taxon>
        <taxon>Purpureocillium</taxon>
    </lineage>
</organism>
<evidence type="ECO:0000313" key="2">
    <source>
        <dbReference type="EMBL" id="KAJ6439706.1"/>
    </source>
</evidence>